<evidence type="ECO:0000256" key="1">
    <source>
        <dbReference type="SAM" id="MobiDB-lite"/>
    </source>
</evidence>
<dbReference type="Proteomes" id="UP000257139">
    <property type="component" value="Chromosome CBM2594_a"/>
</dbReference>
<sequence>MPSTIPSTKPSTQRAGQPAATPIYCLPSMRDRRNDNNAIIAPSNGEELKMATLLVRGIDEVLVQRLREQAVANGRSAEAEHRAILAQALGGTARRSFAEVLSGMPDVGQDADFERIQDMGEAPRVFD</sequence>
<organism evidence="3 4">
    <name type="scientific">Cupriavidus taiwanensis</name>
    <dbReference type="NCBI Taxonomy" id="164546"/>
    <lineage>
        <taxon>Bacteria</taxon>
        <taxon>Pseudomonadati</taxon>
        <taxon>Pseudomonadota</taxon>
        <taxon>Betaproteobacteria</taxon>
        <taxon>Burkholderiales</taxon>
        <taxon>Burkholderiaceae</taxon>
        <taxon>Cupriavidus</taxon>
    </lineage>
</organism>
<gene>
    <name evidence="3" type="ORF">CBM2594_A80234</name>
</gene>
<comment type="caution">
    <text evidence="3">The sequence shown here is derived from an EMBL/GenBank/DDBJ whole genome shotgun (WGS) entry which is preliminary data.</text>
</comment>
<name>A0A7Z7NLV9_9BURK</name>
<evidence type="ECO:0000313" key="3">
    <source>
        <dbReference type="EMBL" id="SPC18795.1"/>
    </source>
</evidence>
<reference evidence="3 4" key="1">
    <citation type="submission" date="2018-01" db="EMBL/GenBank/DDBJ databases">
        <authorList>
            <person name="Clerissi C."/>
        </authorList>
    </citation>
    <scope>NUCLEOTIDE SEQUENCE [LARGE SCALE GENOMIC DNA]</scope>
    <source>
        <strain evidence="3">Cupriavidus taiwanensis STM 6021</strain>
    </source>
</reference>
<evidence type="ECO:0000259" key="2">
    <source>
        <dbReference type="Pfam" id="PF22513"/>
    </source>
</evidence>
<dbReference type="SUPFAM" id="SSF47598">
    <property type="entry name" value="Ribbon-helix-helix"/>
    <property type="match status" value="1"/>
</dbReference>
<dbReference type="InterPro" id="IPR013321">
    <property type="entry name" value="Arc_rbn_hlx_hlx"/>
</dbReference>
<protein>
    <submittedName>
        <fullName evidence="3">Putative toxin-antitoxin system, putative antitoxin (StbC-like)</fullName>
    </submittedName>
</protein>
<dbReference type="InterPro" id="IPR053853">
    <property type="entry name" value="FitA-like_RHH"/>
</dbReference>
<dbReference type="InterPro" id="IPR010985">
    <property type="entry name" value="Ribbon_hlx_hlx"/>
</dbReference>
<feature type="region of interest" description="Disordered" evidence="1">
    <location>
        <begin position="1"/>
        <end position="20"/>
    </location>
</feature>
<dbReference type="GO" id="GO:0006355">
    <property type="term" value="P:regulation of DNA-templated transcription"/>
    <property type="evidence" value="ECO:0007669"/>
    <property type="project" value="InterPro"/>
</dbReference>
<feature type="domain" description="Antitoxin FitA-like ribbon-helix-helix" evidence="2">
    <location>
        <begin position="51"/>
        <end position="89"/>
    </location>
</feature>
<dbReference type="EMBL" id="OGUU01000012">
    <property type="protein sequence ID" value="SPC18795.1"/>
    <property type="molecule type" value="Genomic_DNA"/>
</dbReference>
<dbReference type="Gene3D" id="1.10.1220.10">
    <property type="entry name" value="Met repressor-like"/>
    <property type="match status" value="1"/>
</dbReference>
<proteinExistence type="predicted"/>
<dbReference type="AlphaFoldDB" id="A0A7Z7NLV9"/>
<dbReference type="Pfam" id="PF22513">
    <property type="entry name" value="FitA-like_RHH"/>
    <property type="match status" value="1"/>
</dbReference>
<feature type="compositionally biased region" description="Polar residues" evidence="1">
    <location>
        <begin position="1"/>
        <end position="15"/>
    </location>
</feature>
<evidence type="ECO:0000313" key="4">
    <source>
        <dbReference type="Proteomes" id="UP000257139"/>
    </source>
</evidence>
<accession>A0A7Z7NLV9</accession>